<evidence type="ECO:0000313" key="3">
    <source>
        <dbReference type="Proteomes" id="UP000623467"/>
    </source>
</evidence>
<name>A0A8H7DDF2_9AGAR</name>
<feature type="transmembrane region" description="Helical" evidence="1">
    <location>
        <begin position="199"/>
        <end position="220"/>
    </location>
</feature>
<evidence type="ECO:0000256" key="1">
    <source>
        <dbReference type="SAM" id="Phobius"/>
    </source>
</evidence>
<keyword evidence="3" id="KW-1185">Reference proteome</keyword>
<dbReference type="EMBL" id="JACAZH010000005">
    <property type="protein sequence ID" value="KAF7367496.1"/>
    <property type="molecule type" value="Genomic_DNA"/>
</dbReference>
<feature type="transmembrane region" description="Helical" evidence="1">
    <location>
        <begin position="20"/>
        <end position="37"/>
    </location>
</feature>
<sequence length="337" mass="37189">MPGSMAMDSSPPPDPTALQGTAMAALIWVAYDLSLTLDREIQSILLVALEMLVSAPTIQQSLCISILLPGNTGSYSIFCHLDLATYRPALRGRHLFAHAQSKSLKIPLSSNVMIGRIYIATTEILCVLAGEALILLRINALYGWDRKWVVFTVFLFFSEAVVGIVTTTITLRGGSAGLSGSTEILNCSTTPKNLPDVNIGMWCTSLFVVCVYFTMIFRMIRTLAIENGKSVWQILWAADLLPTIHICLRDACAYFLVVFVVLLMNLVLLTAKLGYAQIGTPWLISTYTVASTRIFLNLKYLSQRSSQYNSATWSEFERASVLDFRETGTEHLSRPGP</sequence>
<keyword evidence="1" id="KW-1133">Transmembrane helix</keyword>
<proteinExistence type="predicted"/>
<evidence type="ECO:0008006" key="4">
    <source>
        <dbReference type="Google" id="ProtNLM"/>
    </source>
</evidence>
<keyword evidence="1" id="KW-0472">Membrane</keyword>
<dbReference type="OrthoDB" id="3349377at2759"/>
<reference evidence="2" key="1">
    <citation type="submission" date="2020-05" db="EMBL/GenBank/DDBJ databases">
        <title>Mycena genomes resolve the evolution of fungal bioluminescence.</title>
        <authorList>
            <person name="Tsai I.J."/>
        </authorList>
    </citation>
    <scope>NUCLEOTIDE SEQUENCE</scope>
    <source>
        <strain evidence="2">160909Yilan</strain>
    </source>
</reference>
<feature type="transmembrane region" description="Helical" evidence="1">
    <location>
        <begin position="148"/>
        <end position="171"/>
    </location>
</feature>
<dbReference type="Proteomes" id="UP000623467">
    <property type="component" value="Unassembled WGS sequence"/>
</dbReference>
<protein>
    <recommendedName>
        <fullName evidence="4">Transmembrane protein</fullName>
    </recommendedName>
</protein>
<feature type="transmembrane region" description="Helical" evidence="1">
    <location>
        <begin position="44"/>
        <end position="68"/>
    </location>
</feature>
<feature type="transmembrane region" description="Helical" evidence="1">
    <location>
        <begin position="275"/>
        <end position="296"/>
    </location>
</feature>
<feature type="transmembrane region" description="Helical" evidence="1">
    <location>
        <begin position="117"/>
        <end position="136"/>
    </location>
</feature>
<dbReference type="AlphaFoldDB" id="A0A8H7DDF2"/>
<organism evidence="2 3">
    <name type="scientific">Mycena sanguinolenta</name>
    <dbReference type="NCBI Taxonomy" id="230812"/>
    <lineage>
        <taxon>Eukaryota</taxon>
        <taxon>Fungi</taxon>
        <taxon>Dikarya</taxon>
        <taxon>Basidiomycota</taxon>
        <taxon>Agaricomycotina</taxon>
        <taxon>Agaricomycetes</taxon>
        <taxon>Agaricomycetidae</taxon>
        <taxon>Agaricales</taxon>
        <taxon>Marasmiineae</taxon>
        <taxon>Mycenaceae</taxon>
        <taxon>Mycena</taxon>
    </lineage>
</organism>
<evidence type="ECO:0000313" key="2">
    <source>
        <dbReference type="EMBL" id="KAF7367496.1"/>
    </source>
</evidence>
<feature type="transmembrane region" description="Helical" evidence="1">
    <location>
        <begin position="251"/>
        <end position="269"/>
    </location>
</feature>
<keyword evidence="1" id="KW-0812">Transmembrane</keyword>
<accession>A0A8H7DDF2</accession>
<comment type="caution">
    <text evidence="2">The sequence shown here is derived from an EMBL/GenBank/DDBJ whole genome shotgun (WGS) entry which is preliminary data.</text>
</comment>
<gene>
    <name evidence="2" type="ORF">MSAN_00812500</name>
</gene>